<comment type="caution">
    <text evidence="7">The sequence shown here is derived from an EMBL/GenBank/DDBJ whole genome shotgun (WGS) entry which is preliminary data.</text>
</comment>
<dbReference type="InterPro" id="IPR050909">
    <property type="entry name" value="Bact_Autotransporter_VF"/>
</dbReference>
<evidence type="ECO:0000256" key="1">
    <source>
        <dbReference type="ARBA" id="ARBA00004613"/>
    </source>
</evidence>
<feature type="region of interest" description="Disordered" evidence="4">
    <location>
        <begin position="376"/>
        <end position="405"/>
    </location>
</feature>
<dbReference type="Pfam" id="PF05860">
    <property type="entry name" value="TPS"/>
    <property type="match status" value="1"/>
</dbReference>
<dbReference type="RefSeq" id="WP_126672555.1">
    <property type="nucleotide sequence ID" value="NZ_RYZR01000003.1"/>
</dbReference>
<comment type="subcellular location">
    <subcellularLocation>
        <location evidence="1">Secreted</location>
    </subcellularLocation>
</comment>
<dbReference type="InterPro" id="IPR041248">
    <property type="entry name" value="YDG"/>
</dbReference>
<feature type="transmembrane region" description="Helical" evidence="5">
    <location>
        <begin position="41"/>
        <end position="60"/>
    </location>
</feature>
<dbReference type="OrthoDB" id="218680at2"/>
<keyword evidence="2" id="KW-0964">Secreted</keyword>
<dbReference type="Gene3D" id="2.160.20.10">
    <property type="entry name" value="Single-stranded right-handed beta-helix, Pectin lyase-like"/>
    <property type="match status" value="1"/>
</dbReference>
<accession>A0A432LVA2</accession>
<feature type="domain" description="Filamentous haemagglutinin FhaB/tRNA nuclease CdiA-like TPS" evidence="6">
    <location>
        <begin position="59"/>
        <end position="171"/>
    </location>
</feature>
<evidence type="ECO:0000313" key="8">
    <source>
        <dbReference type="Proteomes" id="UP000267077"/>
    </source>
</evidence>
<evidence type="ECO:0000313" key="7">
    <source>
        <dbReference type="EMBL" id="RUL65924.1"/>
    </source>
</evidence>
<evidence type="ECO:0000259" key="6">
    <source>
        <dbReference type="SMART" id="SM00912"/>
    </source>
</evidence>
<dbReference type="SUPFAM" id="SSF51126">
    <property type="entry name" value="Pectin lyase-like"/>
    <property type="match status" value="1"/>
</dbReference>
<keyword evidence="8" id="KW-1185">Reference proteome</keyword>
<dbReference type="InterPro" id="IPR012334">
    <property type="entry name" value="Pectin_lyas_fold"/>
</dbReference>
<keyword evidence="5" id="KW-0472">Membrane</keyword>
<keyword evidence="5" id="KW-1133">Transmembrane helix</keyword>
<gene>
    <name evidence="7" type="ORF">EKH79_04270</name>
</gene>
<dbReference type="EMBL" id="RYZR01000003">
    <property type="protein sequence ID" value="RUL65924.1"/>
    <property type="molecule type" value="Genomic_DNA"/>
</dbReference>
<sequence length="2726" mass="271053">MNRIYRLCWNRASEQWVPASELADSAAPAPLSRKRIVGHRAVMLSVLAASLLAAGAAYAGGGPIGGQITSGSGQIQQVGNTTIIQQNSQTLTLNWQSFNIGANQTVDFQQPGSSSIAVNRIFSSTPSEIYGHLNANGQVWLINPNGILFGQGAQVNVGGLVASTLGIDNDSLNSNTRTFSGSGTGSVVNKGTITAANGGYIALLGNNVSNQGVISAQLGTVALGGGSAVTLTFNGDQLLHVQVDQSTLNNLVENRELIMANGGQVIMTAGAKNAILASAVNNTGVVQAQTVANHNGTITLLGGMDAGTVNVGGTLDASAPKGGNGGTIETSAAHFATIGAAHITAAAPHGRAGQWVVDPVDLDINTLVANDIETSLNGGTSVTETTGANGNTGVGSGDSGASGGPNGDINVNAPITWTNANASLTLNAYNGININAAITGAGNLTLLANGSTNNAGINVNAAVSTSGAVSMHSVLGNLAIGTGGSIAGTTGVTLATGADFVNNVGSTAVTSSGGRWLIYSANPAADTDGGLTPNFIQYNAPYQTTPAAGGNGFLYSLAPTVTITGLTGTVDKTYDGTTAATLTSANYTTSGLVDGDQIASASGTGTYASANAGNAIGVTASSTGATFTFTDSTGAIPVYGYKLAGSATANIGEIDPKQLTATIIGNPTKIYDGTTTATLTSSNYQITGFVGTQSATVGQPQSVGYVSATAGSEQIDAVFNAQNFTAGSGTNFANYILPTSATGLGTITPAPLWIQGLLVSSKTYDGTTTATLGGTLSLYGVINNDSVQLDSSSAIGNFATANAGNNIAVTASGFSLTGAQAIDYSLVAPNGLKANISQKAVTISGISAVSRAYDGGTDASLTGNGQLNGILAVDDTSVTLSSASATGTFSQSNVGNNLSVAASGFTLTGSAAGNYSLSQPTGLSADITPALLTISLNSAPNKIYDGTTAANLTSSDFNVTGFVAGQSATVTQNSATYNSPNVASANTVTVNLQPSDFTPASGTLLSNYTFAPSFTSPGTISPVVLAASIVGNPTKTYDGTTAATLTSANYSLTGFVGSDDITVTQTSGTYASPNAGAEPVSATIGAGNYVADGSTILSNYVVPSTISGWGTITPEQVTGTIVGTINGSLNKYYDGTVTANIPTADITFSGLQNGDTVSLNVANLVGAYANKNVGTQPISVSIPQGDFVFNNPSDEGNYTFPVLALGQGQIMAVQLTVTLSALTKVYDGTTAASVNSGDFAVSGFVNGEGATINPTTAFNYAGSNVGSYAVSGTLTPNNYTANAGTLLSNYILVTNVSGTGTITQAPLYITGVYASNKVYDTTNSDTLNVSSAGLAGLVSTDVGQVSLTSATTGTFSQSNVGNGLSVTPGTFSIGGAQAGNYMLIQPSGLTANITPAPVTVSGITAVSRTYDQSTDATLNTSAYSLSGIYGVDSANVSLSTGGAGGTFSTPNVGTNIPVSVFGLTLTGSEAQNYSLQQPAGLTANISPAVLSAAITGDPTKNYDGSTSATLLASDYTLTINGGQVITDITIPQSATASYAGANAGQETVNSTLVSSDFLASNGDNLSNYILPNAATGIGTILPKIINLSASRVYNGLTSALGSQFATISTGINGDKLVVDGSGTLSAKDPATYTNSSATSIFSISGLTLAAANGNSANPSNYTLVGGTDSFTVTPFILNLTGTRVYDDGTDAAGGLFGTLTGLNGDQLTVSGTGTTSSKNVGTYKQSGTNRLSVTGLTLVDANTTTNPADYTLVGGTDTFTITPLAITLDASALNKVYNGSNAATTSFSVDPSGSQVYAGDTINFAVGSGGSSTFATANAGNGILVTATGIVATGADAGNYSFNTTAQTTANITPLPLSLTGTRIYDGNTDANANLFGTNGVLTGLNGDTLTLSGVGTVSGKDVGTYQAIGSTTNPSQPFNLNTLSLTGNGSALASNYTLVGGTDTLTITPVILNLSGTRVYDDNTDANGSLFGTLTGVGSETLTVSGSGTTSSKNVGTYTNGGANNLDTTGLTLVGNGAADAADYTLIGGVDNFTITPLAITLDASASNKIYDSTTAANASLAVSSSGNQIFAGDNISFNYGSANFSTPNAGNNIPVTVSGITASGTDAGNYSFNLTAQTTANISPLALNLSGTRTYDANTDANGNLFGSLTGLNGDTLTVSGSGVLSNKDVGTYTNGNPTQDFGLGTLQLVGSSSAIASNYTLVGGIDTLTVTPLAITVDATANNKVYDSTTSATLSNLYSNGVLAGDNVTFTDSNSAFVSPNAGNGIQVNVSGIAAGGADAGNYTINTTTTTSANITPAVINLSGTRVYDGQTDADASLFSNGGLVTGVNGQTLNLGGAGSVASKNVGTYTGTGQFNLGGLTLSDGTGLASNYTLIGGTDTLAITPLAITVAATGNSKVYDGTTTATVGLGSSGILAGDQVSFNDGSANFSTSNAGNGISIGVSGITGSGADAGNYIFNTTATTTANITPAVINLSGTRVYDGQTDANANLFGNNGVLTGINGQTLNLSGSGSVASKNVGTYTGAGQFGVGGLTLSDGSGLASNYTLIGGTDTLSITPLSITISATGTSRPYNGKISDVVSLSSSGVLSGDQVGFIDVSSNFNNPYVGNNKPVTVTGISLTGADAGNYIVADPITTTDANITGVGYAGTGIDGGWIAQLQSTLYPAALATPYGSAESDTVGVYIGNHKLQHKPVERNRIRSDFHSGFPLQVDGDGVRLPLDASP</sequence>
<feature type="compositionally biased region" description="Polar residues" evidence="4">
    <location>
        <begin position="376"/>
        <end position="389"/>
    </location>
</feature>
<keyword evidence="3" id="KW-0732">Signal</keyword>
<dbReference type="InterPro" id="IPR011050">
    <property type="entry name" value="Pectin_lyase_fold/virulence"/>
</dbReference>
<dbReference type="GO" id="GO:0005576">
    <property type="term" value="C:extracellular region"/>
    <property type="evidence" value="ECO:0007669"/>
    <property type="project" value="UniProtKB-SubCell"/>
</dbReference>
<keyword evidence="5" id="KW-0812">Transmembrane</keyword>
<dbReference type="PANTHER" id="PTHR12338:SF8">
    <property type="entry name" value="HEME_HEMOPEXIN-BINDING PROTEIN"/>
    <property type="match status" value="1"/>
</dbReference>
<reference evidence="7 8" key="1">
    <citation type="submission" date="2018-12" db="EMBL/GenBank/DDBJ databases">
        <title>Dyella dinghuensis sp. nov. DHOA06 and Dyella choica sp. nov. 4M-K27, isolated from forest soil.</title>
        <authorList>
            <person name="Qiu L.-H."/>
            <person name="Gao Z.-H."/>
        </authorList>
    </citation>
    <scope>NUCLEOTIDE SEQUENCE [LARGE SCALE GENOMIC DNA]</scope>
    <source>
        <strain evidence="7 8">DHOA06</strain>
    </source>
</reference>
<dbReference type="InterPro" id="IPR008638">
    <property type="entry name" value="FhaB/CdiA-like_TPS"/>
</dbReference>
<evidence type="ECO:0000256" key="5">
    <source>
        <dbReference type="SAM" id="Phobius"/>
    </source>
</evidence>
<evidence type="ECO:0000256" key="3">
    <source>
        <dbReference type="ARBA" id="ARBA00022729"/>
    </source>
</evidence>
<dbReference type="SMART" id="SM00912">
    <property type="entry name" value="Haemagg_act"/>
    <property type="match status" value="1"/>
</dbReference>
<dbReference type="Pfam" id="PF18657">
    <property type="entry name" value="YDG"/>
    <property type="match status" value="18"/>
</dbReference>
<feature type="compositionally biased region" description="Gly residues" evidence="4">
    <location>
        <begin position="390"/>
        <end position="405"/>
    </location>
</feature>
<evidence type="ECO:0000256" key="4">
    <source>
        <dbReference type="SAM" id="MobiDB-lite"/>
    </source>
</evidence>
<evidence type="ECO:0000256" key="2">
    <source>
        <dbReference type="ARBA" id="ARBA00022525"/>
    </source>
</evidence>
<protein>
    <submittedName>
        <fullName evidence="7">Filamentous hemagglutinin N-terminal domain-containing protein</fullName>
    </submittedName>
</protein>
<dbReference type="Pfam" id="PF13018">
    <property type="entry name" value="ESPR"/>
    <property type="match status" value="1"/>
</dbReference>
<organism evidence="7 8">
    <name type="scientific">Dyella dinghuensis</name>
    <dbReference type="NCBI Taxonomy" id="1920169"/>
    <lineage>
        <taxon>Bacteria</taxon>
        <taxon>Pseudomonadati</taxon>
        <taxon>Pseudomonadota</taxon>
        <taxon>Gammaproteobacteria</taxon>
        <taxon>Lysobacterales</taxon>
        <taxon>Rhodanobacteraceae</taxon>
        <taxon>Dyella</taxon>
    </lineage>
</organism>
<dbReference type="Proteomes" id="UP000267077">
    <property type="component" value="Unassembled WGS sequence"/>
</dbReference>
<dbReference type="NCBIfam" id="TIGR01901">
    <property type="entry name" value="adhes_NPXG"/>
    <property type="match status" value="1"/>
</dbReference>
<dbReference type="PANTHER" id="PTHR12338">
    <property type="entry name" value="AUTOTRANSPORTER"/>
    <property type="match status" value="1"/>
</dbReference>
<name>A0A432LVA2_9GAMM</name>
<dbReference type="InterPro" id="IPR024973">
    <property type="entry name" value="ESPR"/>
</dbReference>
<proteinExistence type="predicted"/>